<keyword evidence="3" id="KW-1185">Reference proteome</keyword>
<reference evidence="3" key="1">
    <citation type="submission" date="2016-01" db="EMBL/GenBank/DDBJ databases">
        <authorList>
            <person name="Mitreva M."/>
            <person name="Pepin K.H."/>
            <person name="Mihindukulasuriya K.A."/>
            <person name="Fulton R."/>
            <person name="Fronick C."/>
            <person name="O'Laughlin M."/>
            <person name="Miner T."/>
            <person name="Herter B."/>
            <person name="Rosa B.A."/>
            <person name="Cordes M."/>
            <person name="Tomlinson C."/>
            <person name="Wollam A."/>
            <person name="Palsikar V.B."/>
            <person name="Mardis E.R."/>
            <person name="Wilson R.K."/>
        </authorList>
    </citation>
    <scope>NUCLEOTIDE SEQUENCE [LARGE SCALE GENOMIC DNA]</scope>
    <source>
        <strain evidence="3">MJR7716</strain>
    </source>
</reference>
<proteinExistence type="predicted"/>
<dbReference type="Proteomes" id="UP000070533">
    <property type="component" value="Unassembled WGS sequence"/>
</dbReference>
<dbReference type="OrthoDB" id="1082869at2"/>
<keyword evidence="1" id="KW-0732">Signal</keyword>
<dbReference type="PATRIC" id="fig|28128.5.peg.236"/>
<name>A0A133QN63_9BACT</name>
<evidence type="ECO:0000313" key="2">
    <source>
        <dbReference type="EMBL" id="KXA44319.1"/>
    </source>
</evidence>
<gene>
    <name evidence="2" type="ORF">HMPREF3226_00236</name>
</gene>
<feature type="signal peptide" evidence="1">
    <location>
        <begin position="1"/>
        <end position="32"/>
    </location>
</feature>
<dbReference type="EMBL" id="LRQG01000010">
    <property type="protein sequence ID" value="KXA44319.1"/>
    <property type="molecule type" value="Genomic_DNA"/>
</dbReference>
<organism evidence="2 3">
    <name type="scientific">Prevotella corporis</name>
    <dbReference type="NCBI Taxonomy" id="28128"/>
    <lineage>
        <taxon>Bacteria</taxon>
        <taxon>Pseudomonadati</taxon>
        <taxon>Bacteroidota</taxon>
        <taxon>Bacteroidia</taxon>
        <taxon>Bacteroidales</taxon>
        <taxon>Prevotellaceae</taxon>
        <taxon>Prevotella</taxon>
    </lineage>
</organism>
<dbReference type="PROSITE" id="PS51257">
    <property type="entry name" value="PROKAR_LIPOPROTEIN"/>
    <property type="match status" value="1"/>
</dbReference>
<dbReference type="RefSeq" id="WP_082745748.1">
    <property type="nucleotide sequence ID" value="NZ_JAIHUT010000017.1"/>
</dbReference>
<accession>A0A133QN63</accession>
<dbReference type="Pfam" id="PF16128">
    <property type="entry name" value="DUF4840"/>
    <property type="match status" value="1"/>
</dbReference>
<sequence>MKKLIISIMNKVKLFTLSIFCISLFGMVSCNNDDPVDKYTPLTPEEVKAAFERVKGNYTGKLVYEKENFTGKSSQNDTVDINCQITNDSTFIIKSFPSKLLALNVKNKTLKEAISKADPQDITCRIGFYKNNPIVMIVNPLTPTFDLTYKNAKHRVMTPFYINNAYSFARQGEKDQLLVQIVEAVIVVDGKQIEELPRGNLFKFLLKRS</sequence>
<feature type="chain" id="PRO_5007458874" description="DUF4840 domain-containing protein" evidence="1">
    <location>
        <begin position="33"/>
        <end position="209"/>
    </location>
</feature>
<dbReference type="STRING" id="28128.HMPREF3226_00236"/>
<dbReference type="InterPro" id="IPR032293">
    <property type="entry name" value="DUF4840"/>
</dbReference>
<evidence type="ECO:0000313" key="3">
    <source>
        <dbReference type="Proteomes" id="UP000070533"/>
    </source>
</evidence>
<comment type="caution">
    <text evidence="2">The sequence shown here is derived from an EMBL/GenBank/DDBJ whole genome shotgun (WGS) entry which is preliminary data.</text>
</comment>
<evidence type="ECO:0000256" key="1">
    <source>
        <dbReference type="SAM" id="SignalP"/>
    </source>
</evidence>
<protein>
    <recommendedName>
        <fullName evidence="4">DUF4840 domain-containing protein</fullName>
    </recommendedName>
</protein>
<dbReference type="AlphaFoldDB" id="A0A133QN63"/>
<evidence type="ECO:0008006" key="4">
    <source>
        <dbReference type="Google" id="ProtNLM"/>
    </source>
</evidence>